<evidence type="ECO:0000313" key="2">
    <source>
        <dbReference type="EMBL" id="MCP2270309.1"/>
    </source>
</evidence>
<organism evidence="2 3">
    <name type="scientific">Actinokineospora diospyrosa</name>
    <dbReference type="NCBI Taxonomy" id="103728"/>
    <lineage>
        <taxon>Bacteria</taxon>
        <taxon>Bacillati</taxon>
        <taxon>Actinomycetota</taxon>
        <taxon>Actinomycetes</taxon>
        <taxon>Pseudonocardiales</taxon>
        <taxon>Pseudonocardiaceae</taxon>
        <taxon>Actinokineospora</taxon>
    </lineage>
</organism>
<gene>
    <name evidence="2" type="ORF">LV75_002810</name>
</gene>
<feature type="region of interest" description="Disordered" evidence="1">
    <location>
        <begin position="254"/>
        <end position="273"/>
    </location>
</feature>
<dbReference type="Proteomes" id="UP001205185">
    <property type="component" value="Unassembled WGS sequence"/>
</dbReference>
<evidence type="ECO:0000256" key="1">
    <source>
        <dbReference type="SAM" id="MobiDB-lite"/>
    </source>
</evidence>
<feature type="region of interest" description="Disordered" evidence="1">
    <location>
        <begin position="1"/>
        <end position="95"/>
    </location>
</feature>
<feature type="region of interest" description="Disordered" evidence="1">
    <location>
        <begin position="221"/>
        <end position="244"/>
    </location>
</feature>
<protein>
    <submittedName>
        <fullName evidence="2">Uncharacterized protein</fullName>
    </submittedName>
</protein>
<evidence type="ECO:0000313" key="3">
    <source>
        <dbReference type="Proteomes" id="UP001205185"/>
    </source>
</evidence>
<proteinExistence type="predicted"/>
<accession>A0ABT1ICG2</accession>
<name>A0ABT1ICG2_9PSEU</name>
<feature type="compositionally biased region" description="Basic residues" evidence="1">
    <location>
        <begin position="222"/>
        <end position="233"/>
    </location>
</feature>
<comment type="caution">
    <text evidence="2">The sequence shown here is derived from an EMBL/GenBank/DDBJ whole genome shotgun (WGS) entry which is preliminary data.</text>
</comment>
<reference evidence="2 3" key="1">
    <citation type="submission" date="2022-06" db="EMBL/GenBank/DDBJ databases">
        <title>Genomic Encyclopedia of Archaeal and Bacterial Type Strains, Phase II (KMG-II): from individual species to whole genera.</title>
        <authorList>
            <person name="Goeker M."/>
        </authorList>
    </citation>
    <scope>NUCLEOTIDE SEQUENCE [LARGE SCALE GENOMIC DNA]</scope>
    <source>
        <strain evidence="2 3">DSM 44255</strain>
    </source>
</reference>
<sequence length="329" mass="35398">MPGQLLSGPSLAYSTHQPLGTRKLLVPPPPFARSGLGLPTHPLDIRKPRYPAQPRSGPPPSDWPPDTRTQRRHSNPARSAPPPHPAPGHLGVAGVCPTSVRSAPAHLPSPWTLGSSGANWPSVRSALSHLLSPWTLGPGGAHPSPRQVRLNPPDHPTLLGLAGANCSMGRTCFAWGDNTRSVVRGRAMLCGPATGVVGAPRKTSSPHRAARIVAFPADVAARRRGVPRSRRRRPESLATQPQPRACAKINLIESPQMHSLPRKPDKPGAASRSLWTGEPVVDNQTWAATTYSSIPRSNRHKCPRSTVYRAAPMEREWRSWAVDGQFCCG</sequence>
<dbReference type="EMBL" id="JAMTCO010000007">
    <property type="protein sequence ID" value="MCP2270309.1"/>
    <property type="molecule type" value="Genomic_DNA"/>
</dbReference>
<keyword evidence="3" id="KW-1185">Reference proteome</keyword>